<comment type="caution">
    <text evidence="2">The sequence shown here is derived from an EMBL/GenBank/DDBJ whole genome shotgun (WGS) entry which is preliminary data.</text>
</comment>
<evidence type="ECO:0000313" key="2">
    <source>
        <dbReference type="EMBL" id="OGM19872.1"/>
    </source>
</evidence>
<organism evidence="2 3">
    <name type="scientific">Candidatus Woesebacteria bacterium RIFCSPHIGHO2_01_FULL_38_26b</name>
    <dbReference type="NCBI Taxonomy" id="1802491"/>
    <lineage>
        <taxon>Bacteria</taxon>
        <taxon>Candidatus Woeseibacteriota</taxon>
    </lineage>
</organism>
<protein>
    <submittedName>
        <fullName evidence="2">Uncharacterized protein</fullName>
    </submittedName>
</protein>
<evidence type="ECO:0000313" key="3">
    <source>
        <dbReference type="Proteomes" id="UP000176741"/>
    </source>
</evidence>
<dbReference type="AlphaFoldDB" id="A0A1F7XXX8"/>
<gene>
    <name evidence="2" type="ORF">A2771_02010</name>
</gene>
<accession>A0A1F7XXX8</accession>
<evidence type="ECO:0000256" key="1">
    <source>
        <dbReference type="SAM" id="MobiDB-lite"/>
    </source>
</evidence>
<name>A0A1F7XXX8_9BACT</name>
<dbReference type="EMBL" id="MGGD01000052">
    <property type="protein sequence ID" value="OGM19872.1"/>
    <property type="molecule type" value="Genomic_DNA"/>
</dbReference>
<proteinExistence type="predicted"/>
<feature type="region of interest" description="Disordered" evidence="1">
    <location>
        <begin position="1"/>
        <end position="22"/>
    </location>
</feature>
<sequence length="432" mass="48420">MSRITKEGNLDPAQIPGVSRGFPPKGVPFDLATDLGARRLKESLPQREADLYIIDAESASYLKLPKLTPEGLNVLMPSWVPRYDRVTGAVYTTRWHDSDLENAEITDGRIKKDDTVYFPLGGRGVGKMSINGKIPVSWQVKQLVPQQIWGGVEAAMRQQNELMHDYGVDIGPEVEQTKMLISRIGQLNDFFKSSELTNETFSEIGRELAATLSEFGLTNARDAVKQKTIQKLLGVPLHDKLGRLNPTAARLKLRSALFDAIELQVTSGLINDKSNRVYSFLLVEREMTRLSLADAQRLMRNMGGFKGGVGSQIFNDSKYLENPENLPENLINSTSKTLEYASSTLLRRARVAPFLIPARAAEVMLTGIEKKDEEKFREILSYGGVEQVIEEPSVELLLRQRRPAEATKRLRSACELLSNLLDDPDRQAYRVF</sequence>
<dbReference type="Proteomes" id="UP000176741">
    <property type="component" value="Unassembled WGS sequence"/>
</dbReference>
<reference evidence="2 3" key="1">
    <citation type="journal article" date="2016" name="Nat. Commun.">
        <title>Thousands of microbial genomes shed light on interconnected biogeochemical processes in an aquifer system.</title>
        <authorList>
            <person name="Anantharaman K."/>
            <person name="Brown C.T."/>
            <person name="Hug L.A."/>
            <person name="Sharon I."/>
            <person name="Castelle C.J."/>
            <person name="Probst A.J."/>
            <person name="Thomas B.C."/>
            <person name="Singh A."/>
            <person name="Wilkins M.J."/>
            <person name="Karaoz U."/>
            <person name="Brodie E.L."/>
            <person name="Williams K.H."/>
            <person name="Hubbard S.S."/>
            <person name="Banfield J.F."/>
        </authorList>
    </citation>
    <scope>NUCLEOTIDE SEQUENCE [LARGE SCALE GENOMIC DNA]</scope>
</reference>